<protein>
    <submittedName>
        <fullName evidence="1">Uncharacterized protein</fullName>
    </submittedName>
</protein>
<organism evidence="1 2">
    <name type="scientific">Amborella trichopoda</name>
    <dbReference type="NCBI Taxonomy" id="13333"/>
    <lineage>
        <taxon>Eukaryota</taxon>
        <taxon>Viridiplantae</taxon>
        <taxon>Streptophyta</taxon>
        <taxon>Embryophyta</taxon>
        <taxon>Tracheophyta</taxon>
        <taxon>Spermatophyta</taxon>
        <taxon>Magnoliopsida</taxon>
        <taxon>Amborellales</taxon>
        <taxon>Amborellaceae</taxon>
        <taxon>Amborella</taxon>
    </lineage>
</organism>
<dbReference type="AlphaFoldDB" id="W1PTN3"/>
<dbReference type="Proteomes" id="UP000017836">
    <property type="component" value="Unassembled WGS sequence"/>
</dbReference>
<sequence>MHSSPRTNSNRPIRIGSYYPLFFARCTLRVEPIQIGRFELVHITRCSSHDAHFAQNQFESADLNWFISAAVLRMMHASRRTNSNRPIRIGSYRPLFFVSCSHDARFAQP</sequence>
<dbReference type="EMBL" id="KI392710">
    <property type="protein sequence ID" value="ERN11169.1"/>
    <property type="molecule type" value="Genomic_DNA"/>
</dbReference>
<evidence type="ECO:0000313" key="2">
    <source>
        <dbReference type="Proteomes" id="UP000017836"/>
    </source>
</evidence>
<gene>
    <name evidence="1" type="ORF">AMTR_s00024p00196040</name>
</gene>
<keyword evidence="2" id="KW-1185">Reference proteome</keyword>
<dbReference type="Gramene" id="ERN11169">
    <property type="protein sequence ID" value="ERN11169"/>
    <property type="gene ID" value="AMTR_s00024p00196040"/>
</dbReference>
<reference evidence="2" key="1">
    <citation type="journal article" date="2013" name="Science">
        <title>The Amborella genome and the evolution of flowering plants.</title>
        <authorList>
            <consortium name="Amborella Genome Project"/>
        </authorList>
    </citation>
    <scope>NUCLEOTIDE SEQUENCE [LARGE SCALE GENOMIC DNA]</scope>
</reference>
<proteinExistence type="predicted"/>
<name>W1PTN3_AMBTC</name>
<accession>W1PTN3</accession>
<dbReference type="HOGENOM" id="CLU_2187463_0_0_1"/>
<evidence type="ECO:0000313" key="1">
    <source>
        <dbReference type="EMBL" id="ERN11169.1"/>
    </source>
</evidence>